<dbReference type="InterPro" id="IPR012341">
    <property type="entry name" value="6hp_glycosidase-like_sf"/>
</dbReference>
<protein>
    <submittedName>
        <fullName evidence="3">Lanthionine synthetase C family protein</fullName>
    </submittedName>
</protein>
<feature type="binding site" evidence="1">
    <location>
        <position position="1041"/>
    </location>
    <ligand>
        <name>Zn(2+)</name>
        <dbReference type="ChEBI" id="CHEBI:29105"/>
    </ligand>
</feature>
<dbReference type="Pfam" id="PF05147">
    <property type="entry name" value="LANC_like"/>
    <property type="match status" value="1"/>
</dbReference>
<dbReference type="Pfam" id="PF13575">
    <property type="entry name" value="DUF4135"/>
    <property type="match status" value="1"/>
</dbReference>
<dbReference type="SUPFAM" id="SSF158745">
    <property type="entry name" value="LanC-like"/>
    <property type="match status" value="1"/>
</dbReference>
<keyword evidence="1" id="KW-0862">Zinc</keyword>
<dbReference type="OrthoDB" id="9148343at2"/>
<gene>
    <name evidence="3" type="ordered locus">Cyan7425_2897</name>
</gene>
<dbReference type="EMBL" id="CP001344">
    <property type="protein sequence ID" value="ACL45240.1"/>
    <property type="molecule type" value="Genomic_DNA"/>
</dbReference>
<accession>B8HL08</accession>
<dbReference type="InterPro" id="IPR017146">
    <property type="entry name" value="Lanti_2_LanM"/>
</dbReference>
<dbReference type="NCBIfam" id="TIGR03897">
    <property type="entry name" value="lanti_2_LanM"/>
    <property type="match status" value="1"/>
</dbReference>
<reference evidence="3" key="1">
    <citation type="submission" date="2009-01" db="EMBL/GenBank/DDBJ databases">
        <title>Complete sequence of chromosome Cyanothece sp. PCC 7425.</title>
        <authorList>
            <consortium name="US DOE Joint Genome Institute"/>
            <person name="Lucas S."/>
            <person name="Copeland A."/>
            <person name="Lapidus A."/>
            <person name="Glavina del Rio T."/>
            <person name="Dalin E."/>
            <person name="Tice H."/>
            <person name="Bruce D."/>
            <person name="Goodwin L."/>
            <person name="Pitluck S."/>
            <person name="Sims D."/>
            <person name="Meineke L."/>
            <person name="Brettin T."/>
            <person name="Detter J.C."/>
            <person name="Han C."/>
            <person name="Larimer F."/>
            <person name="Land M."/>
            <person name="Hauser L."/>
            <person name="Kyrpides N."/>
            <person name="Ovchinnikova G."/>
            <person name="Liberton M."/>
            <person name="Stoeckel J."/>
            <person name="Banerjee A."/>
            <person name="Singh A."/>
            <person name="Page L."/>
            <person name="Sato H."/>
            <person name="Zhao L."/>
            <person name="Sherman L."/>
            <person name="Pakrasi H."/>
            <person name="Richardson P."/>
        </authorList>
    </citation>
    <scope>NUCLEOTIDE SEQUENCE</scope>
    <source>
        <strain evidence="3">PCC 7425</strain>
    </source>
</reference>
<keyword evidence="1" id="KW-0479">Metal-binding</keyword>
<feature type="domain" description="Lantibiotic biosynthesis protein dehydration" evidence="2">
    <location>
        <begin position="246"/>
        <end position="636"/>
    </location>
</feature>
<dbReference type="GO" id="GO:0005975">
    <property type="term" value="P:carbohydrate metabolic process"/>
    <property type="evidence" value="ECO:0007669"/>
    <property type="project" value="InterPro"/>
</dbReference>
<dbReference type="PIRSF" id="PIRSF037228">
    <property type="entry name" value="Lant_mod_RumM"/>
    <property type="match status" value="1"/>
</dbReference>
<dbReference type="InterPro" id="IPR007822">
    <property type="entry name" value="LANC-like"/>
</dbReference>
<dbReference type="PRINTS" id="PR01950">
    <property type="entry name" value="LANCSUPER"/>
</dbReference>
<dbReference type="GO" id="GO:0031179">
    <property type="term" value="P:peptide modification"/>
    <property type="evidence" value="ECO:0007669"/>
    <property type="project" value="InterPro"/>
</dbReference>
<evidence type="ECO:0000259" key="2">
    <source>
        <dbReference type="Pfam" id="PF13575"/>
    </source>
</evidence>
<proteinExistence type="predicted"/>
<feature type="binding site" evidence="1">
    <location>
        <position position="996"/>
    </location>
    <ligand>
        <name>Zn(2+)</name>
        <dbReference type="ChEBI" id="CHEBI:29105"/>
    </ligand>
</feature>
<dbReference type="KEGG" id="cyn:Cyan7425_2897"/>
<dbReference type="AlphaFoldDB" id="B8HL08"/>
<dbReference type="Gene3D" id="1.50.10.10">
    <property type="match status" value="1"/>
</dbReference>
<name>B8HL08_CYAP4</name>
<dbReference type="InterPro" id="IPR025410">
    <property type="entry name" value="Lant_dehyd"/>
</dbReference>
<dbReference type="STRING" id="395961.Cyan7425_2897"/>
<dbReference type="eggNOG" id="COG4403">
    <property type="taxonomic scope" value="Bacteria"/>
</dbReference>
<sequence>MKYNLNLENTLNQIVANSWYFWELLGADQSSNADLSFNEQDQEAGPQRLFDQKLLDRWCRVVAERNWEIFTKRLQWQGWDLDKVQSYPAATKPGQQRSTPDWLATLRQIMETAAVMVQEQSISTFAPESCLSPEHPTPFAEVFLPCLQVARQQLLQQVAATTPPEDESPLTLLSNQAYLNLERGLLSELVNLWTRPLIHEFNLVRPFNQNSLSSSILPVQPSSRVYYQQFINQVLEHGFADWFQKYPVLGRLTATLIDFWLNSTLNFLRHLQTDLAEIQATFATDFLSDRPSANLGQVIEIEPCLSDRHERGKTVTALRFASGLRLIYKPKNLDLDLAYYQFLTWCNQQAFSPSFKVLKVLSRNDHGWVEYVEHYPCEDEVAVQRFYQRAGMLLCIIYFLRGTDCHQENLIASGEYPVLIDTESLLHPKVKPIDQSLEAMKRQSSENFKFWESVLQTRLLPYWEVVKQNSYGLQDTSGLGSSFSPFQNREVQIWQEINTDQMRLEWQTESVPPPKNVPILNGKPLTAYVYSKDIVSGFQQMYDLLTAHRNELLTPAGILAEFQTKRVRFLFRNTKVYARILHYSLSPKHLQSGLLRSIWLDILSRPFLAATEKPLMWDILASELQAIADLDIPYFASGSDTTTLSIGVERPIAACFFASSYELVRNRCASLNPADRAYQTTLIRESFYARVDQAAPSPLDNPVQAFPLPSDFKTVERLNQQQWLGAAVAIATEIKQNALWEEDGSVNWIGLAFQYRSKHFQFQPLGDSLYEGRCGIALFLAALDRVTETQQYRNMVLGCLKPARSLLCHSPAALTCNYLDLIGLGGSTGLGSILYSWVRLGDFLQQPDLIEDALIASNLITPDLIQADTSLDLVAGVAGTILGLLALYRATADPTVLAGAIACGQHLCETQIKQGATAGGWVTLAQKCPLTGFSHGAAGIAYALLQLYQVTDNPTYLRAAQHGIAYEQRVFNPQVGNWPDFRSGPEENPQLMVSWCHGAAGIGLARLGGLDILDTPEIRQDIAIALETTQKSTEFGIDHLCCGTMGRIETMLVASQKLARSELMDSELGKATWVVNRAQTEGTYRLFPNIHNPIFNPVFAKGTAGIGYQLLRLAYSECLPSLLLWQ</sequence>
<evidence type="ECO:0000256" key="1">
    <source>
        <dbReference type="PIRSR" id="PIRSR607822-1"/>
    </source>
</evidence>
<dbReference type="SMART" id="SM01260">
    <property type="entry name" value="LANC_like"/>
    <property type="match status" value="1"/>
</dbReference>
<evidence type="ECO:0000313" key="3">
    <source>
        <dbReference type="EMBL" id="ACL45240.1"/>
    </source>
</evidence>
<dbReference type="CDD" id="cd04792">
    <property type="entry name" value="LanM-like"/>
    <property type="match status" value="1"/>
</dbReference>
<dbReference type="GO" id="GO:0046872">
    <property type="term" value="F:metal ion binding"/>
    <property type="evidence" value="ECO:0007669"/>
    <property type="project" value="UniProtKB-KW"/>
</dbReference>
<organism evidence="3">
    <name type="scientific">Cyanothece sp. (strain PCC 7425 / ATCC 29141)</name>
    <dbReference type="NCBI Taxonomy" id="395961"/>
    <lineage>
        <taxon>Bacteria</taxon>
        <taxon>Bacillati</taxon>
        <taxon>Cyanobacteriota</taxon>
        <taxon>Cyanophyceae</taxon>
        <taxon>Gomontiellales</taxon>
        <taxon>Cyanothecaceae</taxon>
        <taxon>Cyanothece</taxon>
    </lineage>
</organism>
<dbReference type="HOGENOM" id="CLU_009398_0_0_3"/>